<reference evidence="2" key="1">
    <citation type="journal article" date="2019" name="Cell Metab.">
        <title>Nutrient sensing in CD11c cells alters the gut microbiome to regulate food intake and body mass.</title>
        <authorList>
            <person name="Chagwedera N.D."/>
            <person name="Ang Q.Y."/>
            <person name="Bisanz J.E."/>
            <person name="Leong Y.A."/>
            <person name="Ganeshan K."/>
            <person name="Cai J."/>
            <person name="Patterson A.D."/>
            <person name="Turnbaugh P.J."/>
            <person name="Chawla A."/>
        </authorList>
    </citation>
    <scope>NUCLEOTIDE SEQUENCE</scope>
    <source>
        <strain evidence="2">I8-5</strain>
    </source>
</reference>
<evidence type="ECO:0000259" key="1">
    <source>
        <dbReference type="Pfam" id="PF00534"/>
    </source>
</evidence>
<dbReference type="CDD" id="cd03811">
    <property type="entry name" value="GT4_GT28_WabH-like"/>
    <property type="match status" value="1"/>
</dbReference>
<dbReference type="InterPro" id="IPR001296">
    <property type="entry name" value="Glyco_trans_1"/>
</dbReference>
<protein>
    <submittedName>
        <fullName evidence="2">Glycosyltransferase</fullName>
    </submittedName>
</protein>
<dbReference type="EMBL" id="SRKR01000020">
    <property type="protein sequence ID" value="TGB09754.1"/>
    <property type="molecule type" value="Genomic_DNA"/>
</dbReference>
<comment type="caution">
    <text evidence="2">The sequence shown here is derived from an EMBL/GenBank/DDBJ whole genome shotgun (WGS) entry which is preliminary data.</text>
</comment>
<proteinExistence type="predicted"/>
<dbReference type="RefSeq" id="WP_135350284.1">
    <property type="nucleotide sequence ID" value="NZ_PUXG01000035.1"/>
</dbReference>
<dbReference type="Pfam" id="PF00534">
    <property type="entry name" value="Glycos_transf_1"/>
    <property type="match status" value="1"/>
</dbReference>
<dbReference type="SUPFAM" id="SSF53756">
    <property type="entry name" value="UDP-Glycosyltransferase/glycogen phosphorylase"/>
    <property type="match status" value="1"/>
</dbReference>
<dbReference type="PANTHER" id="PTHR12526:SF634">
    <property type="entry name" value="BLL3361 PROTEIN"/>
    <property type="match status" value="1"/>
</dbReference>
<dbReference type="GO" id="GO:0016757">
    <property type="term" value="F:glycosyltransferase activity"/>
    <property type="evidence" value="ECO:0007669"/>
    <property type="project" value="InterPro"/>
</dbReference>
<organism evidence="2 3">
    <name type="scientific">Limosilactobacillus reuteri</name>
    <name type="common">Lactobacillus reuteri</name>
    <dbReference type="NCBI Taxonomy" id="1598"/>
    <lineage>
        <taxon>Bacteria</taxon>
        <taxon>Bacillati</taxon>
        <taxon>Bacillota</taxon>
        <taxon>Bacilli</taxon>
        <taxon>Lactobacillales</taxon>
        <taxon>Lactobacillaceae</taxon>
        <taxon>Limosilactobacillus</taxon>
    </lineage>
</organism>
<dbReference type="Gene3D" id="3.40.50.2000">
    <property type="entry name" value="Glycogen Phosphorylase B"/>
    <property type="match status" value="2"/>
</dbReference>
<gene>
    <name evidence="2" type="ORF">E5F87_09640</name>
</gene>
<sequence length="368" mass="43392">MAKSLGGGGTEVALIEFLNSLDFKKFDVTLLLLNEDNEYKYRLNKNIKIRYLNFDKDFYKNMVSMYTITSKVIKKMHFNRMLKIYDNIIQHSTKITEKYDIALDFYGYGSFTTEYIARAVNADFKATWIHDEKMNWLYNVDSVLKDYNKFFCVSKAVKDEFDKLFPLFKKKSIVFYNVINNQKIIDAAERETNLPYNKQKINILTVGRLTEQKGIDIAVRAAHLLKKRNISFEWFVIGEGRDHKKLLKLIRQKNVEDCFFLLGRKDNPYPYMKNCTLYVQPSRHEGFGLTLFEARLLKRPVIATNLPAFQEQIIDRKNGLLVDQNNYYSLAKNIRLVLEDQNFMDKIKSYIDSENIKYDNNLVNTLFT</sequence>
<dbReference type="AlphaFoldDB" id="A0AAX2SSZ2"/>
<dbReference type="PANTHER" id="PTHR12526">
    <property type="entry name" value="GLYCOSYLTRANSFERASE"/>
    <property type="match status" value="1"/>
</dbReference>
<feature type="domain" description="Glycosyl transferase family 1" evidence="1">
    <location>
        <begin position="195"/>
        <end position="350"/>
    </location>
</feature>
<reference evidence="2" key="2">
    <citation type="submission" date="2019-04" db="EMBL/GenBank/DDBJ databases">
        <authorList>
            <person name="Bisanz J.E."/>
            <person name="Chagwedera N.D."/>
            <person name="Chawla A."/>
            <person name="Turnbaugh P.J."/>
        </authorList>
    </citation>
    <scope>NUCLEOTIDE SEQUENCE</scope>
    <source>
        <strain evidence="2">I8-5</strain>
    </source>
</reference>
<dbReference type="GeneID" id="77191763"/>
<evidence type="ECO:0000313" key="3">
    <source>
        <dbReference type="Proteomes" id="UP000297521"/>
    </source>
</evidence>
<accession>A0AAX2SSZ2</accession>
<dbReference type="Proteomes" id="UP000297521">
    <property type="component" value="Unassembled WGS sequence"/>
</dbReference>
<evidence type="ECO:0000313" key="2">
    <source>
        <dbReference type="EMBL" id="TGB09754.1"/>
    </source>
</evidence>
<name>A0AAX2SSZ2_LIMRT</name>